<evidence type="ECO:0000313" key="4">
    <source>
        <dbReference type="Proteomes" id="UP000298860"/>
    </source>
</evidence>
<dbReference type="Proteomes" id="UP000298860">
    <property type="component" value="Unassembled WGS sequence"/>
</dbReference>
<sequence>MIVALGDSTMSGEGAGNYEPGTRGENGDWCHRSMVAEIHETALPGITRTINLACSGATAEDVALGSRLHNTEGSQSRQLAAVAKQYHVSAVVVAVGANDDPRFADTLNQCLQASLHSNAPDCSTQLVADWPQRVSRMIPKVVHALRDVRTTMDKAGYPDGSYSLVLQGYATPVGPDVYPGLQSLAGCPFRTPDLVWMRNTAVVQLNAGLRQAAEQAGARFLDLSRAGIGHEACSGGNNFAAEWFTRLTIDWLLFQDNQNYGHSTQESFHPNDRGHAQIGHCLSEFLAARDTVGACLPGADGTLHLVSPAS</sequence>
<evidence type="ECO:0000259" key="2">
    <source>
        <dbReference type="Pfam" id="PF13472"/>
    </source>
</evidence>
<dbReference type="InterPro" id="IPR036514">
    <property type="entry name" value="SGNH_hydro_sf"/>
</dbReference>
<dbReference type="InterPro" id="IPR013830">
    <property type="entry name" value="SGNH_hydro"/>
</dbReference>
<evidence type="ECO:0000256" key="1">
    <source>
        <dbReference type="SAM" id="MobiDB-lite"/>
    </source>
</evidence>
<dbReference type="GO" id="GO:0006629">
    <property type="term" value="P:lipid metabolic process"/>
    <property type="evidence" value="ECO:0007669"/>
    <property type="project" value="TreeGrafter"/>
</dbReference>
<dbReference type="InterPro" id="IPR037460">
    <property type="entry name" value="SEST-like"/>
</dbReference>
<dbReference type="GO" id="GO:0016788">
    <property type="term" value="F:hydrolase activity, acting on ester bonds"/>
    <property type="evidence" value="ECO:0007669"/>
    <property type="project" value="InterPro"/>
</dbReference>
<dbReference type="Pfam" id="PF13472">
    <property type="entry name" value="Lipase_GDSL_2"/>
    <property type="match status" value="1"/>
</dbReference>
<feature type="region of interest" description="Disordered" evidence="1">
    <location>
        <begin position="1"/>
        <end position="23"/>
    </location>
</feature>
<feature type="domain" description="SGNH hydrolase-type esterase" evidence="2">
    <location>
        <begin position="4"/>
        <end position="276"/>
    </location>
</feature>
<evidence type="ECO:0000313" key="3">
    <source>
        <dbReference type="EMBL" id="GDY28566.1"/>
    </source>
</evidence>
<dbReference type="Gene3D" id="3.40.50.1110">
    <property type="entry name" value="SGNH hydrolase"/>
    <property type="match status" value="1"/>
</dbReference>
<proteinExistence type="predicted"/>
<accession>A0A4D4J211</accession>
<protein>
    <recommendedName>
        <fullName evidence="2">SGNH hydrolase-type esterase domain-containing protein</fullName>
    </recommendedName>
</protein>
<dbReference type="EMBL" id="BJFL01000001">
    <property type="protein sequence ID" value="GDY28566.1"/>
    <property type="molecule type" value="Genomic_DNA"/>
</dbReference>
<organism evidence="3 4">
    <name type="scientific">Gandjariella thermophila</name>
    <dbReference type="NCBI Taxonomy" id="1931992"/>
    <lineage>
        <taxon>Bacteria</taxon>
        <taxon>Bacillati</taxon>
        <taxon>Actinomycetota</taxon>
        <taxon>Actinomycetes</taxon>
        <taxon>Pseudonocardiales</taxon>
        <taxon>Pseudonocardiaceae</taxon>
        <taxon>Gandjariella</taxon>
    </lineage>
</organism>
<reference evidence="4" key="1">
    <citation type="submission" date="2019-04" db="EMBL/GenBank/DDBJ databases">
        <title>Draft genome sequence of Pseudonocardiaceae bacterium SL3-2-4.</title>
        <authorList>
            <person name="Ningsih F."/>
            <person name="Yokota A."/>
            <person name="Sakai Y."/>
            <person name="Nanatani K."/>
            <person name="Yabe S."/>
            <person name="Oetari A."/>
            <person name="Sjamsuridzal W."/>
        </authorList>
    </citation>
    <scope>NUCLEOTIDE SEQUENCE [LARGE SCALE GENOMIC DNA]</scope>
    <source>
        <strain evidence="4">SL3-2-4</strain>
    </source>
</reference>
<dbReference type="SUPFAM" id="SSF52266">
    <property type="entry name" value="SGNH hydrolase"/>
    <property type="match status" value="1"/>
</dbReference>
<dbReference type="PANTHER" id="PTHR37981">
    <property type="entry name" value="LIPASE 2"/>
    <property type="match status" value="1"/>
</dbReference>
<comment type="caution">
    <text evidence="3">The sequence shown here is derived from an EMBL/GenBank/DDBJ whole genome shotgun (WGS) entry which is preliminary data.</text>
</comment>
<gene>
    <name evidence="3" type="ORF">GTS_01990</name>
</gene>
<name>A0A4D4J211_9PSEU</name>
<dbReference type="PANTHER" id="PTHR37981:SF1">
    <property type="entry name" value="SGNH HYDROLASE-TYPE ESTERASE DOMAIN-CONTAINING PROTEIN"/>
    <property type="match status" value="1"/>
</dbReference>
<dbReference type="AlphaFoldDB" id="A0A4D4J211"/>
<keyword evidence="4" id="KW-1185">Reference proteome</keyword>